<gene>
    <name evidence="7" type="primary">soxX</name>
    <name evidence="7" type="ORF">J9253_11370</name>
</gene>
<dbReference type="InterPro" id="IPR036909">
    <property type="entry name" value="Cyt_c-like_dom_sf"/>
</dbReference>
<feature type="chain" id="PRO_5046995527" evidence="5">
    <location>
        <begin position="20"/>
        <end position="155"/>
    </location>
</feature>
<dbReference type="SUPFAM" id="SSF46626">
    <property type="entry name" value="Cytochrome c"/>
    <property type="match status" value="1"/>
</dbReference>
<feature type="domain" description="Cytochrome c" evidence="6">
    <location>
        <begin position="50"/>
        <end position="155"/>
    </location>
</feature>
<dbReference type="Proteomes" id="UP000672039">
    <property type="component" value="Chromosome"/>
</dbReference>
<feature type="signal peptide" evidence="5">
    <location>
        <begin position="1"/>
        <end position="19"/>
    </location>
</feature>
<evidence type="ECO:0000256" key="1">
    <source>
        <dbReference type="ARBA" id="ARBA00022617"/>
    </source>
</evidence>
<dbReference type="NCBIfam" id="TIGR04485">
    <property type="entry name" value="thiosulf_SoxX"/>
    <property type="match status" value="1"/>
</dbReference>
<evidence type="ECO:0000256" key="5">
    <source>
        <dbReference type="SAM" id="SignalP"/>
    </source>
</evidence>
<evidence type="ECO:0000256" key="4">
    <source>
        <dbReference type="PROSITE-ProRule" id="PRU00433"/>
    </source>
</evidence>
<dbReference type="InterPro" id="IPR009056">
    <property type="entry name" value="Cyt_c-like_dom"/>
</dbReference>
<evidence type="ECO:0000259" key="6">
    <source>
        <dbReference type="PROSITE" id="PS51007"/>
    </source>
</evidence>
<dbReference type="RefSeq" id="WP_210221102.1">
    <property type="nucleotide sequence ID" value="NZ_CP072801.1"/>
</dbReference>
<keyword evidence="3 4" id="KW-0408">Iron</keyword>
<keyword evidence="5" id="KW-0732">Signal</keyword>
<dbReference type="PROSITE" id="PS51007">
    <property type="entry name" value="CYTC"/>
    <property type="match status" value="1"/>
</dbReference>
<evidence type="ECO:0000256" key="2">
    <source>
        <dbReference type="ARBA" id="ARBA00022723"/>
    </source>
</evidence>
<evidence type="ECO:0000313" key="7">
    <source>
        <dbReference type="EMBL" id="QTR44642.1"/>
    </source>
</evidence>
<organism evidence="7 8">
    <name type="scientific">Thiothrix litoralis</name>
    <dbReference type="NCBI Taxonomy" id="2891210"/>
    <lineage>
        <taxon>Bacteria</taxon>
        <taxon>Pseudomonadati</taxon>
        <taxon>Pseudomonadota</taxon>
        <taxon>Gammaproteobacteria</taxon>
        <taxon>Thiotrichales</taxon>
        <taxon>Thiotrichaceae</taxon>
        <taxon>Thiothrix</taxon>
    </lineage>
</organism>
<protein>
    <submittedName>
        <fullName evidence="7">Sulfur oxidation c-type cytochrome SoxX</fullName>
    </submittedName>
</protein>
<proteinExistence type="predicted"/>
<sequence>MKTVNTLILLLFVGMPAMAEVEGVPPAPETYCQWEMVNYAIPAPLCGLKGDVANGIKVVSDGAKGNCLACHQLPIEGIEAYGTIAPPLAGIAARLTEAQLRLRVVDSRHLNPNSIMPGFYRDPSLINRPAKSYEGKTFLSAQEVEDVIAYLVTLK</sequence>
<dbReference type="EMBL" id="CP072801">
    <property type="protein sequence ID" value="QTR44642.1"/>
    <property type="molecule type" value="Genomic_DNA"/>
</dbReference>
<dbReference type="Pfam" id="PF00034">
    <property type="entry name" value="Cytochrom_C"/>
    <property type="match status" value="1"/>
</dbReference>
<keyword evidence="8" id="KW-1185">Reference proteome</keyword>
<dbReference type="Gene3D" id="1.10.760.10">
    <property type="entry name" value="Cytochrome c-like domain"/>
    <property type="match status" value="1"/>
</dbReference>
<evidence type="ECO:0000256" key="3">
    <source>
        <dbReference type="ARBA" id="ARBA00023004"/>
    </source>
</evidence>
<name>A0ABX7WP24_9GAMM</name>
<reference evidence="7 8" key="1">
    <citation type="submission" date="2021-04" db="EMBL/GenBank/DDBJ databases">
        <title>Genomics, taxonomy and metabolism of representatives of sulfur bacteria of the genus Thiothrix: Thiothrix fructosivorans QT, Thiothrix unzii A1T and three new species, Thiothrix subterranea sp. nov., Thiothrix litoralis sp. nov. and 'Candidatus Thiothrix anitrata' sp. nov.</title>
        <authorList>
            <person name="Ravin N.V."/>
            <person name="Smolyakov D."/>
            <person name="Rudenko T.S."/>
            <person name="Mardanov A.V."/>
            <person name="Beletsky A.V."/>
            <person name="Markov N.D."/>
            <person name="Fomenkov A.I."/>
            <person name="Roberts R.J."/>
            <person name="Karnachuk O.V."/>
            <person name="Novikov A."/>
            <person name="Grabovich M.Y."/>
        </authorList>
    </citation>
    <scope>NUCLEOTIDE SEQUENCE [LARGE SCALE GENOMIC DNA]</scope>
    <source>
        <strain evidence="7 8">AS</strain>
    </source>
</reference>
<dbReference type="InterPro" id="IPR030999">
    <property type="entry name" value="Thiosulf_SoxX"/>
</dbReference>
<accession>A0ABX7WP24</accession>
<keyword evidence="2 4" id="KW-0479">Metal-binding</keyword>
<keyword evidence="1 4" id="KW-0349">Heme</keyword>
<evidence type="ECO:0000313" key="8">
    <source>
        <dbReference type="Proteomes" id="UP000672039"/>
    </source>
</evidence>